<proteinExistence type="predicted"/>
<comment type="subcellular location">
    <subcellularLocation>
        <location evidence="1">Membrane</location>
        <topology evidence="1">Multi-pass membrane protein</topology>
    </subcellularLocation>
</comment>
<name>A0A6P9AA78_THRPL</name>
<keyword evidence="7" id="KW-1185">Reference proteome</keyword>
<evidence type="ECO:0000256" key="2">
    <source>
        <dbReference type="ARBA" id="ARBA00022692"/>
    </source>
</evidence>
<evidence type="ECO:0000313" key="7">
    <source>
        <dbReference type="Proteomes" id="UP000515158"/>
    </source>
</evidence>
<accession>A0A6P9AA78</accession>
<evidence type="ECO:0000256" key="1">
    <source>
        <dbReference type="ARBA" id="ARBA00004141"/>
    </source>
</evidence>
<feature type="transmembrane region" description="Helical" evidence="5">
    <location>
        <begin position="72"/>
        <end position="92"/>
    </location>
</feature>
<keyword evidence="4 5" id="KW-0472">Membrane</keyword>
<dbReference type="GeneID" id="117653025"/>
<gene>
    <name evidence="8" type="primary">LOC117653025</name>
</gene>
<evidence type="ECO:0000256" key="3">
    <source>
        <dbReference type="ARBA" id="ARBA00022989"/>
    </source>
</evidence>
<feature type="transmembrane region" description="Helical" evidence="5">
    <location>
        <begin position="271"/>
        <end position="289"/>
    </location>
</feature>
<feature type="transmembrane region" description="Helical" evidence="5">
    <location>
        <begin position="135"/>
        <end position="159"/>
    </location>
</feature>
<sequence>MADEYDPYSARSGHAMTNNLETLIHLVKSSLGTGILAMPKAYSHVGLAEGMVLVYVMGAFCVYGLHILVGHWYVVEFFLLTYQLGIGCIYVAFAAKNLASVVVGDDRGDGKLDVAFMAGVTAVLLLLTQIRSLKVLAPVSLAANLSMLFGQVLIATYLLRDLPPVASRPLYGPARGLPPFAGIVLFAMESLGVIISLENNMADPAAFTGLCGILNAGMAVVITLYAVVGFLGFYRYGAEVADVITLNMPDDWCVALDSRSARFRGGRAVKVVYAAAIVLTYPLQVWPVLEITWEKYAARWLSDSQGDGEGRGRWNWLWETMYRSLLVLLTFLIAITLPNLDFIISLLGVFCLSMLGITFPALMEMCTYYEKGYGKLKWTLFKDIIIASIGIFVLIVGLWTSVVDLLAADGQ</sequence>
<keyword evidence="2 5" id="KW-0812">Transmembrane</keyword>
<feature type="transmembrane region" description="Helical" evidence="5">
    <location>
        <begin position="209"/>
        <end position="234"/>
    </location>
</feature>
<dbReference type="GO" id="GO:0005774">
    <property type="term" value="C:vacuolar membrane"/>
    <property type="evidence" value="ECO:0007669"/>
    <property type="project" value="TreeGrafter"/>
</dbReference>
<dbReference type="GO" id="GO:0015179">
    <property type="term" value="F:L-amino acid transmembrane transporter activity"/>
    <property type="evidence" value="ECO:0007669"/>
    <property type="project" value="TreeGrafter"/>
</dbReference>
<evidence type="ECO:0000256" key="5">
    <source>
        <dbReference type="SAM" id="Phobius"/>
    </source>
</evidence>
<dbReference type="Proteomes" id="UP000515158">
    <property type="component" value="Unplaced"/>
</dbReference>
<keyword evidence="3 5" id="KW-1133">Transmembrane helix</keyword>
<feature type="transmembrane region" description="Helical" evidence="5">
    <location>
        <begin position="112"/>
        <end position="128"/>
    </location>
</feature>
<dbReference type="PANTHER" id="PTHR22950:SF340">
    <property type="entry name" value="AMINO ACID TRANSPORTER TRANSMEMBRANE DOMAIN-CONTAINING PROTEIN-RELATED"/>
    <property type="match status" value="1"/>
</dbReference>
<dbReference type="InParanoid" id="A0A6P9AA78"/>
<organism evidence="8">
    <name type="scientific">Thrips palmi</name>
    <name type="common">Melon thrips</name>
    <dbReference type="NCBI Taxonomy" id="161013"/>
    <lineage>
        <taxon>Eukaryota</taxon>
        <taxon>Metazoa</taxon>
        <taxon>Ecdysozoa</taxon>
        <taxon>Arthropoda</taxon>
        <taxon>Hexapoda</taxon>
        <taxon>Insecta</taxon>
        <taxon>Pterygota</taxon>
        <taxon>Neoptera</taxon>
        <taxon>Paraneoptera</taxon>
        <taxon>Thysanoptera</taxon>
        <taxon>Terebrantia</taxon>
        <taxon>Thripoidea</taxon>
        <taxon>Thripidae</taxon>
        <taxon>Thrips</taxon>
    </lineage>
</organism>
<feature type="transmembrane region" description="Helical" evidence="5">
    <location>
        <begin position="41"/>
        <end position="65"/>
    </location>
</feature>
<dbReference type="RefSeq" id="XP_034254254.1">
    <property type="nucleotide sequence ID" value="XM_034398363.1"/>
</dbReference>
<dbReference type="OrthoDB" id="1684102at2759"/>
<evidence type="ECO:0000256" key="4">
    <source>
        <dbReference type="ARBA" id="ARBA00023136"/>
    </source>
</evidence>
<reference evidence="8" key="1">
    <citation type="submission" date="2025-08" db="UniProtKB">
        <authorList>
            <consortium name="RefSeq"/>
        </authorList>
    </citation>
    <scope>IDENTIFICATION</scope>
    <source>
        <tissue evidence="8">Total insect</tissue>
    </source>
</reference>
<dbReference type="AlphaFoldDB" id="A0A6P9AA78"/>
<feature type="transmembrane region" description="Helical" evidence="5">
    <location>
        <begin position="179"/>
        <end position="197"/>
    </location>
</feature>
<feature type="transmembrane region" description="Helical" evidence="5">
    <location>
        <begin position="384"/>
        <end position="408"/>
    </location>
</feature>
<feature type="transmembrane region" description="Helical" evidence="5">
    <location>
        <begin position="343"/>
        <end position="363"/>
    </location>
</feature>
<dbReference type="PANTHER" id="PTHR22950">
    <property type="entry name" value="AMINO ACID TRANSPORTER"/>
    <property type="match status" value="1"/>
</dbReference>
<evidence type="ECO:0000259" key="6">
    <source>
        <dbReference type="Pfam" id="PF01490"/>
    </source>
</evidence>
<dbReference type="KEGG" id="tpal:117653025"/>
<protein>
    <submittedName>
        <fullName evidence="8">Proton-coupled amino acid transporter-like protein CG1139</fullName>
    </submittedName>
</protein>
<feature type="transmembrane region" description="Helical" evidence="5">
    <location>
        <begin position="320"/>
        <end position="337"/>
    </location>
</feature>
<dbReference type="InterPro" id="IPR013057">
    <property type="entry name" value="AA_transpt_TM"/>
</dbReference>
<evidence type="ECO:0000313" key="8">
    <source>
        <dbReference type="RefSeq" id="XP_034254254.1"/>
    </source>
</evidence>
<feature type="domain" description="Amino acid transporter transmembrane" evidence="6">
    <location>
        <begin position="73"/>
        <end position="401"/>
    </location>
</feature>
<dbReference type="Pfam" id="PF01490">
    <property type="entry name" value="Aa_trans"/>
    <property type="match status" value="1"/>
</dbReference>